<dbReference type="Proteomes" id="UP000269396">
    <property type="component" value="Unassembled WGS sequence"/>
</dbReference>
<evidence type="ECO:0000256" key="1">
    <source>
        <dbReference type="SAM" id="MobiDB-lite"/>
    </source>
</evidence>
<reference evidence="2 3" key="1">
    <citation type="submission" date="2018-11" db="EMBL/GenBank/DDBJ databases">
        <authorList>
            <consortium name="Pathogen Informatics"/>
        </authorList>
    </citation>
    <scope>NUCLEOTIDE SEQUENCE [LARGE SCALE GENOMIC DNA]</scope>
    <source>
        <strain>Denwood</strain>
        <strain evidence="3">Zambia</strain>
    </source>
</reference>
<protein>
    <submittedName>
        <fullName evidence="2">Uncharacterized protein</fullName>
    </submittedName>
</protein>
<feature type="region of interest" description="Disordered" evidence="1">
    <location>
        <begin position="159"/>
        <end position="199"/>
    </location>
</feature>
<sequence length="564" mass="64610">MARDSKVLAKEACCPIWQSVRTLKAPTCSLKRGFRRPRITFRVLKSFALAIDSIQFQQSNDVGNEHPVDLDLGSLDQDNYHSSHTVNLLDNSNNYRSCTTIQGHGKELVNNDNDSFSIHQENNNDAYFSKREELLSVALEKSKHLREALSCSSIFNQHDYNENETDDKNNMNGLRESRSYTSDGRFSDGLTPNKLHHHSSPDLRSIMFEDCTHNHDNRIHLASQLKTKPNNLNLIKYILDNESFDDPVQVTTHNHYNHHRQHHANCKKCVHLENLMFTNGNNCSLDADQGIDVTQNYSLSKNNMNVQFGNPEYVKEDDELIENLLYNKENSINENELLNSNNSFKQSNNVQSLKQDTLNGKIMNQHCPNNLSKSGCTLKGANLHLKCLSLCRKYAENKISNVVNSSKSTLYKTSRNPTKLSLQKSHPITLLDSIFMELEISVPTLSSLSSLNKIGGTWTTTSFTLSTELRNQFEIKSAKQKQQNDDAYVNFYCLTNKKINNSNDPYVQVDFNHRSCSNDKVNTHDNHIRLRLFRLSNPVKDEDTTQWESEVNFIFSGCIIFFRE</sequence>
<evidence type="ECO:0000313" key="2">
    <source>
        <dbReference type="EMBL" id="VDP70028.1"/>
    </source>
</evidence>
<keyword evidence="3" id="KW-1185">Reference proteome</keyword>
<name>A0A183PNN5_9TREM</name>
<gene>
    <name evidence="2" type="ORF">SMTD_LOCUS15971</name>
</gene>
<dbReference type="EMBL" id="UZAL01036553">
    <property type="protein sequence ID" value="VDP70028.1"/>
    <property type="molecule type" value="Genomic_DNA"/>
</dbReference>
<evidence type="ECO:0000313" key="3">
    <source>
        <dbReference type="Proteomes" id="UP000269396"/>
    </source>
</evidence>
<proteinExistence type="predicted"/>
<dbReference type="STRING" id="31246.A0A183PNN5"/>
<dbReference type="AlphaFoldDB" id="A0A183PNN5"/>
<organism evidence="2 3">
    <name type="scientific">Schistosoma mattheei</name>
    <dbReference type="NCBI Taxonomy" id="31246"/>
    <lineage>
        <taxon>Eukaryota</taxon>
        <taxon>Metazoa</taxon>
        <taxon>Spiralia</taxon>
        <taxon>Lophotrochozoa</taxon>
        <taxon>Platyhelminthes</taxon>
        <taxon>Trematoda</taxon>
        <taxon>Digenea</taxon>
        <taxon>Strigeidida</taxon>
        <taxon>Schistosomatoidea</taxon>
        <taxon>Schistosomatidae</taxon>
        <taxon>Schistosoma</taxon>
    </lineage>
</organism>
<accession>A0A183PNN5</accession>